<dbReference type="AlphaFoldDB" id="A0A136PJT2"/>
<gene>
    <name evidence="4" type="ORF">AWW66_28410</name>
</gene>
<dbReference type="RefSeq" id="WP_067372686.1">
    <property type="nucleotide sequence ID" value="NZ_JBIUBN010000002.1"/>
</dbReference>
<dbReference type="GO" id="GO:0043856">
    <property type="term" value="F:anti-sigma factor antagonist activity"/>
    <property type="evidence" value="ECO:0007669"/>
    <property type="project" value="InterPro"/>
</dbReference>
<proteinExistence type="inferred from homology"/>
<dbReference type="Proteomes" id="UP000070620">
    <property type="component" value="Unassembled WGS sequence"/>
</dbReference>
<reference evidence="4 5" key="1">
    <citation type="submission" date="2016-01" db="EMBL/GenBank/DDBJ databases">
        <title>Whole genome sequence and analysis of Micromonospora rosaria DSM 803, which can produce antibacterial substance rosamicin.</title>
        <authorList>
            <person name="Yang H."/>
            <person name="He X."/>
            <person name="Zhu D."/>
        </authorList>
    </citation>
    <scope>NUCLEOTIDE SEQUENCE [LARGE SCALE GENOMIC DNA]</scope>
    <source>
        <strain evidence="4 5">DSM 803</strain>
    </source>
</reference>
<evidence type="ECO:0000256" key="2">
    <source>
        <dbReference type="RuleBase" id="RU003749"/>
    </source>
</evidence>
<dbReference type="InterPro" id="IPR036513">
    <property type="entry name" value="STAS_dom_sf"/>
</dbReference>
<name>A0A136PJT2_9ACTN</name>
<comment type="caution">
    <text evidence="4">The sequence shown here is derived from an EMBL/GenBank/DDBJ whole genome shotgun (WGS) entry which is preliminary data.</text>
</comment>
<sequence length="119" mass="12866">MVERSERFDVRMSVGEHAVDMWAVGEVDLATVGTLRGALWAAPPRPVLRLDLSGVRLLAATGVRALVAAHLRIRARGGELVLVDPDPVVTRVLRATGLHRVIPICRTTSTRPECDLVAA</sequence>
<evidence type="ECO:0000259" key="3">
    <source>
        <dbReference type="PROSITE" id="PS50801"/>
    </source>
</evidence>
<dbReference type="Pfam" id="PF01740">
    <property type="entry name" value="STAS"/>
    <property type="match status" value="1"/>
</dbReference>
<dbReference type="PROSITE" id="PS50801">
    <property type="entry name" value="STAS"/>
    <property type="match status" value="1"/>
</dbReference>
<accession>A0A136PJT2</accession>
<protein>
    <recommendedName>
        <fullName evidence="2">Anti-sigma factor antagonist</fullName>
    </recommendedName>
</protein>
<dbReference type="Gene3D" id="3.30.750.24">
    <property type="entry name" value="STAS domain"/>
    <property type="match status" value="1"/>
</dbReference>
<dbReference type="CDD" id="cd07043">
    <property type="entry name" value="STAS_anti-anti-sigma_factors"/>
    <property type="match status" value="1"/>
</dbReference>
<dbReference type="EMBL" id="LRQV01000167">
    <property type="protein sequence ID" value="KXK58682.1"/>
    <property type="molecule type" value="Genomic_DNA"/>
</dbReference>
<dbReference type="NCBIfam" id="TIGR00377">
    <property type="entry name" value="ant_ant_sig"/>
    <property type="match status" value="1"/>
</dbReference>
<feature type="domain" description="STAS" evidence="3">
    <location>
        <begin position="25"/>
        <end position="119"/>
    </location>
</feature>
<organism evidence="4 5">
    <name type="scientific">Micromonospora rosaria</name>
    <dbReference type="NCBI Taxonomy" id="47874"/>
    <lineage>
        <taxon>Bacteria</taxon>
        <taxon>Bacillati</taxon>
        <taxon>Actinomycetota</taxon>
        <taxon>Actinomycetes</taxon>
        <taxon>Micromonosporales</taxon>
        <taxon>Micromonosporaceae</taxon>
        <taxon>Micromonospora</taxon>
    </lineage>
</organism>
<dbReference type="InterPro" id="IPR002645">
    <property type="entry name" value="STAS_dom"/>
</dbReference>
<dbReference type="SUPFAM" id="SSF52091">
    <property type="entry name" value="SpoIIaa-like"/>
    <property type="match status" value="1"/>
</dbReference>
<dbReference type="PANTHER" id="PTHR33495:SF2">
    <property type="entry name" value="ANTI-SIGMA FACTOR ANTAGONIST TM_1081-RELATED"/>
    <property type="match status" value="1"/>
</dbReference>
<comment type="similarity">
    <text evidence="1 2">Belongs to the anti-sigma-factor antagonist family.</text>
</comment>
<dbReference type="InterPro" id="IPR003658">
    <property type="entry name" value="Anti-sigma_ant"/>
</dbReference>
<evidence type="ECO:0000256" key="1">
    <source>
        <dbReference type="ARBA" id="ARBA00009013"/>
    </source>
</evidence>
<evidence type="ECO:0000313" key="5">
    <source>
        <dbReference type="Proteomes" id="UP000070620"/>
    </source>
</evidence>
<evidence type="ECO:0000313" key="4">
    <source>
        <dbReference type="EMBL" id="KXK58682.1"/>
    </source>
</evidence>
<keyword evidence="5" id="KW-1185">Reference proteome</keyword>
<dbReference type="OrthoDB" id="3401349at2"/>
<dbReference type="PANTHER" id="PTHR33495">
    <property type="entry name" value="ANTI-SIGMA FACTOR ANTAGONIST TM_1081-RELATED-RELATED"/>
    <property type="match status" value="1"/>
</dbReference>